<dbReference type="AlphaFoldDB" id="A0A967EVM2"/>
<sequence>MIGFRIAMLKHFVTTVLCILAAAAVLMGSVTAYACRQPSLESRVDGAHAVFHLRVVEARLVQLEDLGIACDAQSDMDRCGRVEVRFDILEAYKDPAEMIEVFYAGLPGRCHQPIGIGEEYVFLLEDHKGFIESYVGSLRIGRSIGKEELTKLRDRIVQHLED</sequence>
<evidence type="ECO:0000313" key="1">
    <source>
        <dbReference type="EMBL" id="NIA68029.1"/>
    </source>
</evidence>
<dbReference type="Proteomes" id="UP000761264">
    <property type="component" value="Unassembled WGS sequence"/>
</dbReference>
<proteinExistence type="predicted"/>
<protein>
    <submittedName>
        <fullName evidence="1">Uncharacterized protein</fullName>
    </submittedName>
</protein>
<name>A0A967EVM2_9PROT</name>
<organism evidence="1 2">
    <name type="scientific">Pelagibius litoralis</name>
    <dbReference type="NCBI Taxonomy" id="374515"/>
    <lineage>
        <taxon>Bacteria</taxon>
        <taxon>Pseudomonadati</taxon>
        <taxon>Pseudomonadota</taxon>
        <taxon>Alphaproteobacteria</taxon>
        <taxon>Rhodospirillales</taxon>
        <taxon>Rhodovibrionaceae</taxon>
        <taxon>Pelagibius</taxon>
    </lineage>
</organism>
<dbReference type="EMBL" id="JAAQPH010000003">
    <property type="protein sequence ID" value="NIA68029.1"/>
    <property type="molecule type" value="Genomic_DNA"/>
</dbReference>
<comment type="caution">
    <text evidence="1">The sequence shown here is derived from an EMBL/GenBank/DDBJ whole genome shotgun (WGS) entry which is preliminary data.</text>
</comment>
<evidence type="ECO:0000313" key="2">
    <source>
        <dbReference type="Proteomes" id="UP000761264"/>
    </source>
</evidence>
<reference evidence="1" key="1">
    <citation type="submission" date="2020-03" db="EMBL/GenBank/DDBJ databases">
        <title>Genome of Pelagibius litoralis DSM 21314T.</title>
        <authorList>
            <person name="Wang G."/>
        </authorList>
    </citation>
    <scope>NUCLEOTIDE SEQUENCE</scope>
    <source>
        <strain evidence="1">DSM 21314</strain>
    </source>
</reference>
<dbReference type="PROSITE" id="PS51257">
    <property type="entry name" value="PROKAR_LIPOPROTEIN"/>
    <property type="match status" value="1"/>
</dbReference>
<accession>A0A967EVM2</accession>
<gene>
    <name evidence="1" type="ORF">HBA54_05440</name>
</gene>
<keyword evidence="2" id="KW-1185">Reference proteome</keyword>
<dbReference type="RefSeq" id="WP_205944428.1">
    <property type="nucleotide sequence ID" value="NZ_JAAQPH010000003.1"/>
</dbReference>